<name>A0A6A3LG30_9STRA</name>
<reference evidence="4 6" key="1">
    <citation type="submission" date="2018-09" db="EMBL/GenBank/DDBJ databases">
        <title>Genomic investigation of the strawberry pathogen Phytophthora fragariae indicates pathogenicity is determined by transcriptional variation in three key races.</title>
        <authorList>
            <person name="Adams T.M."/>
            <person name="Armitage A.D."/>
            <person name="Sobczyk M.K."/>
            <person name="Bates H.J."/>
            <person name="Dunwell J.M."/>
            <person name="Nellist C.F."/>
            <person name="Harrison R.J."/>
        </authorList>
    </citation>
    <scope>NUCLEOTIDE SEQUENCE [LARGE SCALE GENOMIC DNA]</scope>
    <source>
        <strain evidence="4 6">SCRP249</strain>
        <strain evidence="5 7">SCRP333</strain>
    </source>
</reference>
<keyword evidence="2" id="KW-1133">Transmembrane helix</keyword>
<dbReference type="Proteomes" id="UP000434957">
    <property type="component" value="Unassembled WGS sequence"/>
</dbReference>
<dbReference type="InterPro" id="IPR011009">
    <property type="entry name" value="Kinase-like_dom_sf"/>
</dbReference>
<evidence type="ECO:0000313" key="4">
    <source>
        <dbReference type="EMBL" id="KAE9017275.1"/>
    </source>
</evidence>
<evidence type="ECO:0000313" key="7">
    <source>
        <dbReference type="Proteomes" id="UP000434957"/>
    </source>
</evidence>
<evidence type="ECO:0000313" key="5">
    <source>
        <dbReference type="EMBL" id="KAE9329808.1"/>
    </source>
</evidence>
<keyword evidence="2" id="KW-0812">Transmembrane</keyword>
<dbReference type="AlphaFoldDB" id="A0A6A3LG30"/>
<dbReference type="PROSITE" id="PS00108">
    <property type="entry name" value="PROTEIN_KINASE_ST"/>
    <property type="match status" value="1"/>
</dbReference>
<protein>
    <recommendedName>
        <fullName evidence="3">Protein kinase domain-containing protein</fullName>
    </recommendedName>
</protein>
<dbReference type="PROSITE" id="PS50011">
    <property type="entry name" value="PROTEIN_KINASE_DOM"/>
    <property type="match status" value="1"/>
</dbReference>
<dbReference type="EMBL" id="QXFT01001072">
    <property type="protein sequence ID" value="KAE9329808.1"/>
    <property type="molecule type" value="Genomic_DNA"/>
</dbReference>
<dbReference type="EMBL" id="QXFV01001035">
    <property type="protein sequence ID" value="KAE9017275.1"/>
    <property type="molecule type" value="Genomic_DNA"/>
</dbReference>
<dbReference type="Gene3D" id="1.10.510.10">
    <property type="entry name" value="Transferase(Phosphotransferase) domain 1"/>
    <property type="match status" value="1"/>
</dbReference>
<feature type="region of interest" description="Disordered" evidence="1">
    <location>
        <begin position="1"/>
        <end position="25"/>
    </location>
</feature>
<evidence type="ECO:0000313" key="6">
    <source>
        <dbReference type="Proteomes" id="UP000429607"/>
    </source>
</evidence>
<evidence type="ECO:0000256" key="2">
    <source>
        <dbReference type="SAM" id="Phobius"/>
    </source>
</evidence>
<keyword evidence="2" id="KW-0472">Membrane</keyword>
<evidence type="ECO:0000256" key="1">
    <source>
        <dbReference type="SAM" id="MobiDB-lite"/>
    </source>
</evidence>
<dbReference type="GO" id="GO:0005524">
    <property type="term" value="F:ATP binding"/>
    <property type="evidence" value="ECO:0007669"/>
    <property type="project" value="InterPro"/>
</dbReference>
<dbReference type="CDD" id="cd13999">
    <property type="entry name" value="STKc_MAP3K-like"/>
    <property type="match status" value="1"/>
</dbReference>
<dbReference type="InterPro" id="IPR000719">
    <property type="entry name" value="Prot_kinase_dom"/>
</dbReference>
<accession>A0A6A3LG30</accession>
<dbReference type="Pfam" id="PF00069">
    <property type="entry name" value="Pkinase"/>
    <property type="match status" value="1"/>
</dbReference>
<feature type="domain" description="Protein kinase" evidence="3">
    <location>
        <begin position="146"/>
        <end position="418"/>
    </location>
</feature>
<keyword evidence="7" id="KW-1185">Reference proteome</keyword>
<dbReference type="SUPFAM" id="SSF56112">
    <property type="entry name" value="Protein kinase-like (PK-like)"/>
    <property type="match status" value="1"/>
</dbReference>
<dbReference type="GO" id="GO:0004674">
    <property type="term" value="F:protein serine/threonine kinase activity"/>
    <property type="evidence" value="ECO:0007669"/>
    <property type="project" value="TreeGrafter"/>
</dbReference>
<evidence type="ECO:0000259" key="3">
    <source>
        <dbReference type="PROSITE" id="PS50011"/>
    </source>
</evidence>
<dbReference type="SMART" id="SM00220">
    <property type="entry name" value="S_TKc"/>
    <property type="match status" value="1"/>
</dbReference>
<dbReference type="Proteomes" id="UP000429607">
    <property type="component" value="Unassembled WGS sequence"/>
</dbReference>
<dbReference type="InterPro" id="IPR051681">
    <property type="entry name" value="Ser/Thr_Kinases-Pseudokinases"/>
</dbReference>
<dbReference type="PANTHER" id="PTHR44329">
    <property type="entry name" value="SERINE/THREONINE-PROTEIN KINASE TNNI3K-RELATED"/>
    <property type="match status" value="1"/>
</dbReference>
<sequence>MVASALRRGLQVHDDSRPATDLPPDYGRSKFDSNVLIPLVIGGLIIVAVLWIGLCYRWYRLQRQRGELMVESPSSVRVAEYEAYELQSPSSERWHTLSFDAKPLGLAETYRVPPRSDDQKINSTDILPRLWASPELAGKRLSSRSLRFKATLSSGASGEVWLAVYRGQQVAVKQLLRTNEHTLKDVQSFADEILLTARLSHPHIVAFVGVAGSSVDNLAMVMEFCPMGDLRRFLRESGRLLSWSRDKIRMAVGIARALRYIHSRSPPIIHRDLKSMNILLTETLATKLIDFGDSRTCEDGVGTMTAGVGTHYWIAPEILEGKRYSQQADIYSFGVVLSELDTCRTPFADVVTPEGKKPKPVQILHWVLDGRLSPAFSQRCPHWIRLVGRQCLEHDPDLRPTAAELTLMLSSDARHRIYPGSATGIVRTAWD</sequence>
<gene>
    <name evidence="4" type="ORF">PR001_g14443</name>
    <name evidence="5" type="ORF">PR003_g15464</name>
</gene>
<feature type="transmembrane region" description="Helical" evidence="2">
    <location>
        <begin position="35"/>
        <end position="59"/>
    </location>
</feature>
<comment type="caution">
    <text evidence="4">The sequence shown here is derived from an EMBL/GenBank/DDBJ whole genome shotgun (WGS) entry which is preliminary data.</text>
</comment>
<organism evidence="4 6">
    <name type="scientific">Phytophthora rubi</name>
    <dbReference type="NCBI Taxonomy" id="129364"/>
    <lineage>
        <taxon>Eukaryota</taxon>
        <taxon>Sar</taxon>
        <taxon>Stramenopiles</taxon>
        <taxon>Oomycota</taxon>
        <taxon>Peronosporomycetes</taxon>
        <taxon>Peronosporales</taxon>
        <taxon>Peronosporaceae</taxon>
        <taxon>Phytophthora</taxon>
    </lineage>
</organism>
<proteinExistence type="predicted"/>
<dbReference type="PANTHER" id="PTHR44329:SF214">
    <property type="entry name" value="PROTEIN KINASE DOMAIN-CONTAINING PROTEIN"/>
    <property type="match status" value="1"/>
</dbReference>
<dbReference type="InterPro" id="IPR008271">
    <property type="entry name" value="Ser/Thr_kinase_AS"/>
</dbReference>